<gene>
    <name evidence="1" type="ORF">FNU79_08215</name>
</gene>
<accession>A0A553V0Z3</accession>
<evidence type="ECO:0000313" key="1">
    <source>
        <dbReference type="EMBL" id="TSA86150.1"/>
    </source>
</evidence>
<dbReference type="GO" id="GO:0006796">
    <property type="term" value="P:phosphate-containing compound metabolic process"/>
    <property type="evidence" value="ECO:0007669"/>
    <property type="project" value="InterPro"/>
</dbReference>
<dbReference type="SUPFAM" id="SSF50324">
    <property type="entry name" value="Inorganic pyrophosphatase"/>
    <property type="match status" value="1"/>
</dbReference>
<evidence type="ECO:0000313" key="2">
    <source>
        <dbReference type="Proteomes" id="UP000316092"/>
    </source>
</evidence>
<dbReference type="Proteomes" id="UP000316092">
    <property type="component" value="Unassembled WGS sequence"/>
</dbReference>
<sequence>MRPDLTSYLGQTVRVVVDRPLGSRHPRWPGLIYPVNSGELPQTLSGDGLPIDAYLLGWTTPLAEAQGVVVAVVVRRNDTEDKLIVARPSTVWTDAELLAAVEFQERFFVSELVRLPS</sequence>
<dbReference type="GO" id="GO:0005737">
    <property type="term" value="C:cytoplasm"/>
    <property type="evidence" value="ECO:0007669"/>
    <property type="project" value="InterPro"/>
</dbReference>
<dbReference type="GO" id="GO:0000287">
    <property type="term" value="F:magnesium ion binding"/>
    <property type="evidence" value="ECO:0007669"/>
    <property type="project" value="InterPro"/>
</dbReference>
<protein>
    <submittedName>
        <fullName evidence="1">Inorganic pyrophosphatase</fullName>
    </submittedName>
</protein>
<keyword evidence="2" id="KW-1185">Reference proteome</keyword>
<dbReference type="InterPro" id="IPR036649">
    <property type="entry name" value="Pyrophosphatase_sf"/>
</dbReference>
<dbReference type="GO" id="GO:0004427">
    <property type="term" value="F:inorganic diphosphate phosphatase activity"/>
    <property type="evidence" value="ECO:0007669"/>
    <property type="project" value="InterPro"/>
</dbReference>
<dbReference type="EMBL" id="VKDB01000006">
    <property type="protein sequence ID" value="TSA86150.1"/>
    <property type="molecule type" value="Genomic_DNA"/>
</dbReference>
<organism evidence="1 2">
    <name type="scientific">Deinococcus detaillensis</name>
    <dbReference type="NCBI Taxonomy" id="2592048"/>
    <lineage>
        <taxon>Bacteria</taxon>
        <taxon>Thermotogati</taxon>
        <taxon>Deinococcota</taxon>
        <taxon>Deinococci</taxon>
        <taxon>Deinococcales</taxon>
        <taxon>Deinococcaceae</taxon>
        <taxon>Deinococcus</taxon>
    </lineage>
</organism>
<proteinExistence type="predicted"/>
<dbReference type="RefSeq" id="WP_143720377.1">
    <property type="nucleotide sequence ID" value="NZ_VKDB01000006.1"/>
</dbReference>
<comment type="caution">
    <text evidence="1">The sequence shown here is derived from an EMBL/GenBank/DDBJ whole genome shotgun (WGS) entry which is preliminary data.</text>
</comment>
<reference evidence="1 2" key="1">
    <citation type="submission" date="2019-07" db="EMBL/GenBank/DDBJ databases">
        <title>Deinococcus detaillus sp. nov., isolated from humus soil in Antarctica.</title>
        <authorList>
            <person name="Zhang K."/>
        </authorList>
    </citation>
    <scope>NUCLEOTIDE SEQUENCE [LARGE SCALE GENOMIC DNA]</scope>
    <source>
        <strain evidence="1 2">H1</strain>
    </source>
</reference>
<dbReference type="AlphaFoldDB" id="A0A553V0Z3"/>
<name>A0A553V0Z3_9DEIO</name>
<dbReference type="OrthoDB" id="9798247at2"/>
<dbReference type="Gene3D" id="3.90.80.10">
    <property type="entry name" value="Inorganic pyrophosphatase"/>
    <property type="match status" value="1"/>
</dbReference>